<dbReference type="InterPro" id="IPR043128">
    <property type="entry name" value="Rev_trsase/Diguanyl_cyclase"/>
</dbReference>
<dbReference type="PANTHER" id="PTHR46663:SF2">
    <property type="entry name" value="GGDEF DOMAIN-CONTAINING PROTEIN"/>
    <property type="match status" value="1"/>
</dbReference>
<evidence type="ECO:0000256" key="1">
    <source>
        <dbReference type="SAM" id="Phobius"/>
    </source>
</evidence>
<feature type="transmembrane region" description="Helical" evidence="1">
    <location>
        <begin position="21"/>
        <end position="40"/>
    </location>
</feature>
<dbReference type="SUPFAM" id="SSF55073">
    <property type="entry name" value="Nucleotide cyclase"/>
    <property type="match status" value="1"/>
</dbReference>
<dbReference type="EMBL" id="VZZK01000088">
    <property type="protein sequence ID" value="KAB1068513.1"/>
    <property type="molecule type" value="Genomic_DNA"/>
</dbReference>
<dbReference type="CDD" id="cd01949">
    <property type="entry name" value="GGDEF"/>
    <property type="match status" value="1"/>
</dbReference>
<organism evidence="3 4">
    <name type="scientific">Methylobacterium soli</name>
    <dbReference type="NCBI Taxonomy" id="553447"/>
    <lineage>
        <taxon>Bacteria</taxon>
        <taxon>Pseudomonadati</taxon>
        <taxon>Pseudomonadota</taxon>
        <taxon>Alphaproteobacteria</taxon>
        <taxon>Hyphomicrobiales</taxon>
        <taxon>Methylobacteriaceae</taxon>
        <taxon>Methylobacterium</taxon>
    </lineage>
</organism>
<keyword evidence="1" id="KW-0472">Membrane</keyword>
<dbReference type="InterPro" id="IPR029787">
    <property type="entry name" value="Nucleotide_cyclase"/>
</dbReference>
<dbReference type="PANTHER" id="PTHR46663">
    <property type="entry name" value="DIGUANYLATE CYCLASE DGCT-RELATED"/>
    <property type="match status" value="1"/>
</dbReference>
<evidence type="ECO:0000313" key="4">
    <source>
        <dbReference type="Proteomes" id="UP000474159"/>
    </source>
</evidence>
<sequence>MLSEHTSEPVSAVPRRKLIDAVILVAALLATTLIALEVDLFANADGRSASEVRIETDEALLLGTLLAIGLLVFSVRRFNEQKREMTLRIAAEVRARKALELALLDPLTGLANRRHFDDIFGAAAARRSQASQHALLLLDLDDFKGINDSYGHPVGDQVLRVVSDRLKVAVKPGDLVSRLGGDEFAVVAFEVGGASQAEALAARLSDSIAQPISIEGQTHRISTSAGFALFPADGLAAPEVFQRADAALYAAKTTKILMNSRKVG</sequence>
<keyword evidence="1" id="KW-0812">Transmembrane</keyword>
<dbReference type="InterPro" id="IPR000160">
    <property type="entry name" value="GGDEF_dom"/>
</dbReference>
<dbReference type="PROSITE" id="PS50887">
    <property type="entry name" value="GGDEF"/>
    <property type="match status" value="1"/>
</dbReference>
<dbReference type="AlphaFoldDB" id="A0A6L3SR43"/>
<proteinExistence type="predicted"/>
<feature type="domain" description="GGDEF" evidence="2">
    <location>
        <begin position="131"/>
        <end position="264"/>
    </location>
</feature>
<keyword evidence="1" id="KW-1133">Transmembrane helix</keyword>
<protein>
    <submittedName>
        <fullName evidence="3">GGDEF domain-containing protein</fullName>
    </submittedName>
</protein>
<reference evidence="3 4" key="1">
    <citation type="submission" date="2019-09" db="EMBL/GenBank/DDBJ databases">
        <title>YIM 48816 draft genome.</title>
        <authorList>
            <person name="Jiang L."/>
        </authorList>
    </citation>
    <scope>NUCLEOTIDE SEQUENCE [LARGE SCALE GENOMIC DNA]</scope>
    <source>
        <strain evidence="3 4">YIM 48816</strain>
    </source>
</reference>
<keyword evidence="4" id="KW-1185">Reference proteome</keyword>
<gene>
    <name evidence="3" type="ORF">F6X53_31670</name>
</gene>
<dbReference type="SMART" id="SM00267">
    <property type="entry name" value="GGDEF"/>
    <property type="match status" value="1"/>
</dbReference>
<dbReference type="NCBIfam" id="TIGR00254">
    <property type="entry name" value="GGDEF"/>
    <property type="match status" value="1"/>
</dbReference>
<accession>A0A6L3SR43</accession>
<dbReference type="OrthoDB" id="9812260at2"/>
<evidence type="ECO:0000259" key="2">
    <source>
        <dbReference type="PROSITE" id="PS50887"/>
    </source>
</evidence>
<dbReference type="RefSeq" id="WP_151005864.1">
    <property type="nucleotide sequence ID" value="NZ_BPQY01000534.1"/>
</dbReference>
<dbReference type="InterPro" id="IPR052163">
    <property type="entry name" value="DGC-Regulatory_Protein"/>
</dbReference>
<feature type="transmembrane region" description="Helical" evidence="1">
    <location>
        <begin position="60"/>
        <end position="78"/>
    </location>
</feature>
<comment type="caution">
    <text evidence="3">The sequence shown here is derived from an EMBL/GenBank/DDBJ whole genome shotgun (WGS) entry which is preliminary data.</text>
</comment>
<dbReference type="Gene3D" id="3.30.70.270">
    <property type="match status" value="1"/>
</dbReference>
<dbReference type="Proteomes" id="UP000474159">
    <property type="component" value="Unassembled WGS sequence"/>
</dbReference>
<name>A0A6L3SR43_9HYPH</name>
<dbReference type="Pfam" id="PF00990">
    <property type="entry name" value="GGDEF"/>
    <property type="match status" value="1"/>
</dbReference>
<evidence type="ECO:0000313" key="3">
    <source>
        <dbReference type="EMBL" id="KAB1068513.1"/>
    </source>
</evidence>